<sequence length="54" mass="5137">MLGPERMFCHIVVTAVLPADDGVVGRAGAGLGEGLGVAEGAGAGCVLGRSEGVG</sequence>
<evidence type="ECO:0000313" key="2">
    <source>
        <dbReference type="Proteomes" id="UP001500368"/>
    </source>
</evidence>
<comment type="caution">
    <text evidence="1">The sequence shown here is derived from an EMBL/GenBank/DDBJ whole genome shotgun (WGS) entry which is preliminary data.</text>
</comment>
<accession>A0ABP9G0C4</accession>
<name>A0ABP9G0C4_9MICC</name>
<reference evidence="2" key="1">
    <citation type="journal article" date="2019" name="Int. J. Syst. Evol. Microbiol.">
        <title>The Global Catalogue of Microorganisms (GCM) 10K type strain sequencing project: providing services to taxonomists for standard genome sequencing and annotation.</title>
        <authorList>
            <consortium name="The Broad Institute Genomics Platform"/>
            <consortium name="The Broad Institute Genome Sequencing Center for Infectious Disease"/>
            <person name="Wu L."/>
            <person name="Ma J."/>
        </authorList>
    </citation>
    <scope>NUCLEOTIDE SEQUENCE [LARGE SCALE GENOMIC DNA]</scope>
    <source>
        <strain evidence="2">JCM 19129</strain>
    </source>
</reference>
<proteinExistence type="predicted"/>
<organism evidence="1 2">
    <name type="scientific">Nesterenkonia rhizosphaerae</name>
    <dbReference type="NCBI Taxonomy" id="1348272"/>
    <lineage>
        <taxon>Bacteria</taxon>
        <taxon>Bacillati</taxon>
        <taxon>Actinomycetota</taxon>
        <taxon>Actinomycetes</taxon>
        <taxon>Micrococcales</taxon>
        <taxon>Micrococcaceae</taxon>
        <taxon>Nesterenkonia</taxon>
    </lineage>
</organism>
<dbReference type="EMBL" id="BAABLW010000007">
    <property type="protein sequence ID" value="GAA4920579.1"/>
    <property type="molecule type" value="Genomic_DNA"/>
</dbReference>
<dbReference type="Proteomes" id="UP001500368">
    <property type="component" value="Unassembled WGS sequence"/>
</dbReference>
<gene>
    <name evidence="1" type="ORF">GCM10025790_15840</name>
</gene>
<keyword evidence="2" id="KW-1185">Reference proteome</keyword>
<protein>
    <submittedName>
        <fullName evidence="1">Uncharacterized protein</fullName>
    </submittedName>
</protein>
<evidence type="ECO:0000313" key="1">
    <source>
        <dbReference type="EMBL" id="GAA4920579.1"/>
    </source>
</evidence>